<dbReference type="Proteomes" id="UP000504640">
    <property type="component" value="Unplaced"/>
</dbReference>
<keyword evidence="1" id="KW-0040">ANK repeat</keyword>
<name>A0A6J3GBX2_SAPAP</name>
<evidence type="ECO:0000313" key="3">
    <source>
        <dbReference type="RefSeq" id="XP_032115548.1"/>
    </source>
</evidence>
<accession>A0A6J3GBX2</accession>
<evidence type="ECO:0000256" key="1">
    <source>
        <dbReference type="PROSITE-ProRule" id="PRU00023"/>
    </source>
</evidence>
<dbReference type="InterPro" id="IPR036770">
    <property type="entry name" value="Ankyrin_rpt-contain_sf"/>
</dbReference>
<dbReference type="PROSITE" id="PS50297">
    <property type="entry name" value="ANK_REP_REGION"/>
    <property type="match status" value="2"/>
</dbReference>
<feature type="repeat" description="ANK" evidence="1">
    <location>
        <begin position="61"/>
        <end position="93"/>
    </location>
</feature>
<dbReference type="SUPFAM" id="SSF48403">
    <property type="entry name" value="Ankyrin repeat"/>
    <property type="match status" value="1"/>
</dbReference>
<dbReference type="PROSITE" id="PS50088">
    <property type="entry name" value="ANK_REPEAT"/>
    <property type="match status" value="2"/>
</dbReference>
<sequence>MKALQCRREACANILIDAGADPTIIDVYGNTALHYAVYIESLSMVAKLLSRGADTEVENKAGLTPLLLCITRRNVQIVEFLLTKNANANAVNKCTWYSSFFFIRNT</sequence>
<proteinExistence type="predicted"/>
<reference evidence="3" key="1">
    <citation type="submission" date="2025-08" db="UniProtKB">
        <authorList>
            <consortium name="RefSeq"/>
        </authorList>
    </citation>
    <scope>IDENTIFICATION</scope>
    <source>
        <tissue evidence="3">Blood</tissue>
    </source>
</reference>
<protein>
    <submittedName>
        <fullName evidence="3">Ankyrin repeat domain-containing protein 30B-like</fullName>
    </submittedName>
</protein>
<dbReference type="InterPro" id="IPR050657">
    <property type="entry name" value="Ankyrin_repeat_domain"/>
</dbReference>
<dbReference type="GeneID" id="116537497"/>
<feature type="repeat" description="ANK" evidence="1">
    <location>
        <begin position="28"/>
        <end position="60"/>
    </location>
</feature>
<gene>
    <name evidence="3" type="primary">LOC116537497</name>
</gene>
<dbReference type="RefSeq" id="XP_032115548.1">
    <property type="nucleotide sequence ID" value="XM_032259657.1"/>
</dbReference>
<organism evidence="2 3">
    <name type="scientific">Sapajus apella</name>
    <name type="common">Brown-capped capuchin</name>
    <name type="synonym">Cebus apella</name>
    <dbReference type="NCBI Taxonomy" id="9515"/>
    <lineage>
        <taxon>Eukaryota</taxon>
        <taxon>Metazoa</taxon>
        <taxon>Chordata</taxon>
        <taxon>Craniata</taxon>
        <taxon>Vertebrata</taxon>
        <taxon>Euteleostomi</taxon>
        <taxon>Mammalia</taxon>
        <taxon>Eutheria</taxon>
        <taxon>Euarchontoglires</taxon>
        <taxon>Primates</taxon>
        <taxon>Haplorrhini</taxon>
        <taxon>Platyrrhini</taxon>
        <taxon>Cebidae</taxon>
        <taxon>Cebinae</taxon>
        <taxon>Sapajus</taxon>
    </lineage>
</organism>
<dbReference type="Pfam" id="PF12796">
    <property type="entry name" value="Ank_2"/>
    <property type="match status" value="1"/>
</dbReference>
<dbReference type="PANTHER" id="PTHR24147:SF63">
    <property type="entry name" value="ANKYRIN REPEAT DOMAIN-CONTAINING PROTEIN 30A"/>
    <property type="match status" value="1"/>
</dbReference>
<dbReference type="Gene3D" id="1.25.40.20">
    <property type="entry name" value="Ankyrin repeat-containing domain"/>
    <property type="match status" value="1"/>
</dbReference>
<dbReference type="SMART" id="SM00248">
    <property type="entry name" value="ANK"/>
    <property type="match status" value="2"/>
</dbReference>
<dbReference type="PANTHER" id="PTHR24147">
    <property type="entry name" value="ANKYRIN REPEAT DOMAIN 36-RELATED"/>
    <property type="match status" value="1"/>
</dbReference>
<evidence type="ECO:0000313" key="2">
    <source>
        <dbReference type="Proteomes" id="UP000504640"/>
    </source>
</evidence>
<dbReference type="AlphaFoldDB" id="A0A6J3GBX2"/>
<keyword evidence="2" id="KW-1185">Reference proteome</keyword>
<dbReference type="InterPro" id="IPR002110">
    <property type="entry name" value="Ankyrin_rpt"/>
</dbReference>